<dbReference type="FunFam" id="1.10.10.10:FF:000056">
    <property type="entry name" value="IclR family transcriptional regulator"/>
    <property type="match status" value="1"/>
</dbReference>
<gene>
    <name evidence="10" type="ordered locus">Mvan_4411</name>
</gene>
<name>A1TDD7_MYCVP</name>
<dbReference type="InterPro" id="IPR005471">
    <property type="entry name" value="Tscrpt_reg_IclR_N"/>
</dbReference>
<feature type="domain" description="HTH iclR-type" evidence="8">
    <location>
        <begin position="24"/>
        <end position="84"/>
    </location>
</feature>
<dbReference type="InterPro" id="IPR036390">
    <property type="entry name" value="WH_DNA-bd_sf"/>
</dbReference>
<dbReference type="RefSeq" id="WP_011781565.1">
    <property type="nucleotide sequence ID" value="NC_008726.1"/>
</dbReference>
<dbReference type="GO" id="GO:0006071">
    <property type="term" value="P:glycerol metabolic process"/>
    <property type="evidence" value="ECO:0007669"/>
    <property type="project" value="UniProtKB-KW"/>
</dbReference>
<evidence type="ECO:0000256" key="7">
    <source>
        <dbReference type="SAM" id="MobiDB-lite"/>
    </source>
</evidence>
<evidence type="ECO:0000256" key="3">
    <source>
        <dbReference type="ARBA" id="ARBA00023125"/>
    </source>
</evidence>
<feature type="region of interest" description="Disordered" evidence="7">
    <location>
        <begin position="1"/>
        <end position="25"/>
    </location>
</feature>
<reference evidence="10" key="1">
    <citation type="submission" date="2006-12" db="EMBL/GenBank/DDBJ databases">
        <title>Complete sequence of Mycobacterium vanbaalenii PYR-1.</title>
        <authorList>
            <consortium name="US DOE Joint Genome Institute"/>
            <person name="Copeland A."/>
            <person name="Lucas S."/>
            <person name="Lapidus A."/>
            <person name="Barry K."/>
            <person name="Detter J.C."/>
            <person name="Glavina del Rio T."/>
            <person name="Hammon N."/>
            <person name="Israni S."/>
            <person name="Dalin E."/>
            <person name="Tice H."/>
            <person name="Pitluck S."/>
            <person name="Singan V."/>
            <person name="Schmutz J."/>
            <person name="Larimer F."/>
            <person name="Land M."/>
            <person name="Hauser L."/>
            <person name="Kyrpides N."/>
            <person name="Anderson I.J."/>
            <person name="Miller C."/>
            <person name="Richardson P."/>
        </authorList>
    </citation>
    <scope>NUCLEOTIDE SEQUENCE [LARGE SCALE GENOMIC DNA]</scope>
    <source>
        <strain evidence="10">PYR-1</strain>
    </source>
</reference>
<dbReference type="PANTHER" id="PTHR30136:SF24">
    <property type="entry name" value="HTH-TYPE TRANSCRIPTIONAL REPRESSOR ALLR"/>
    <property type="match status" value="1"/>
</dbReference>
<dbReference type="Pfam" id="PF09339">
    <property type="entry name" value="HTH_IclR"/>
    <property type="match status" value="1"/>
</dbReference>
<keyword evidence="1" id="KW-0319">Glycerol metabolism</keyword>
<dbReference type="InterPro" id="IPR050707">
    <property type="entry name" value="HTH_MetabolicPath_Reg"/>
</dbReference>
<sequence length="267" mass="28962">MNQASIAIDPVRSSEHDSIHQSPTNSVRRTLQVLAAFDGSRTVLGVSEVAARADVPKSTAHRLLNVMSQQGFVRREGNRYRLGERLFELGARALEPRGLRERAIPFMAELHHSTLETIHLAVLRGDQVLYVEKIYGHGAAPCPTTVGGRNPATCTGLGKAILSSCSEEAVDAILGSRLPRPTRNSLHTRQALHRNLTISREEGVAVDYEELRMGLACVSAPIIDRSTGAAVAALSISAPTSRFNRRRFTVQLLKATEALSLGSLRSA</sequence>
<feature type="domain" description="IclR-ED" evidence="9">
    <location>
        <begin position="85"/>
        <end position="267"/>
    </location>
</feature>
<evidence type="ECO:0000256" key="5">
    <source>
        <dbReference type="ARBA" id="ARBA00058938"/>
    </source>
</evidence>
<dbReference type="PANTHER" id="PTHR30136">
    <property type="entry name" value="HELIX-TURN-HELIX TRANSCRIPTIONAL REGULATOR, ICLR FAMILY"/>
    <property type="match status" value="1"/>
</dbReference>
<evidence type="ECO:0000313" key="11">
    <source>
        <dbReference type="Proteomes" id="UP000009159"/>
    </source>
</evidence>
<dbReference type="Gene3D" id="1.10.10.10">
    <property type="entry name" value="Winged helix-like DNA-binding domain superfamily/Winged helix DNA-binding domain"/>
    <property type="match status" value="1"/>
</dbReference>
<dbReference type="Pfam" id="PF01614">
    <property type="entry name" value="IclR_C"/>
    <property type="match status" value="1"/>
</dbReference>
<evidence type="ECO:0000259" key="8">
    <source>
        <dbReference type="PROSITE" id="PS51077"/>
    </source>
</evidence>
<dbReference type="InterPro" id="IPR036388">
    <property type="entry name" value="WH-like_DNA-bd_sf"/>
</dbReference>
<evidence type="ECO:0000256" key="1">
    <source>
        <dbReference type="ARBA" id="ARBA00022798"/>
    </source>
</evidence>
<dbReference type="SMART" id="SM00346">
    <property type="entry name" value="HTH_ICLR"/>
    <property type="match status" value="1"/>
</dbReference>
<dbReference type="PROSITE" id="PS51078">
    <property type="entry name" value="ICLR_ED"/>
    <property type="match status" value="1"/>
</dbReference>
<accession>A1TDD7</accession>
<comment type="function">
    <text evidence="5">May be an activator protein for the gylABX operon.</text>
</comment>
<dbReference type="SUPFAM" id="SSF46785">
    <property type="entry name" value="Winged helix' DNA-binding domain"/>
    <property type="match status" value="1"/>
</dbReference>
<proteinExistence type="predicted"/>
<dbReference type="Proteomes" id="UP000009159">
    <property type="component" value="Chromosome"/>
</dbReference>
<evidence type="ECO:0000256" key="6">
    <source>
        <dbReference type="ARBA" id="ARBA00070406"/>
    </source>
</evidence>
<dbReference type="InterPro" id="IPR029016">
    <property type="entry name" value="GAF-like_dom_sf"/>
</dbReference>
<dbReference type="KEGG" id="mva:Mvan_4411"/>
<dbReference type="GO" id="GO:0045892">
    <property type="term" value="P:negative regulation of DNA-templated transcription"/>
    <property type="evidence" value="ECO:0007669"/>
    <property type="project" value="TreeGrafter"/>
</dbReference>
<dbReference type="PROSITE" id="PS51077">
    <property type="entry name" value="HTH_ICLR"/>
    <property type="match status" value="1"/>
</dbReference>
<organism evidence="10 11">
    <name type="scientific">Mycolicibacterium vanbaalenii (strain DSM 7251 / JCM 13017 / BCRC 16820 / KCTC 9966 / NRRL B-24157 / PYR-1)</name>
    <name type="common">Mycobacterium vanbaalenii</name>
    <dbReference type="NCBI Taxonomy" id="350058"/>
    <lineage>
        <taxon>Bacteria</taxon>
        <taxon>Bacillati</taxon>
        <taxon>Actinomycetota</taxon>
        <taxon>Actinomycetes</taxon>
        <taxon>Mycobacteriales</taxon>
        <taxon>Mycobacteriaceae</taxon>
        <taxon>Mycolicibacterium</taxon>
    </lineage>
</organism>
<dbReference type="Gene3D" id="3.30.450.40">
    <property type="match status" value="1"/>
</dbReference>
<dbReference type="HOGENOM" id="CLU_062618_7_3_11"/>
<dbReference type="SUPFAM" id="SSF55781">
    <property type="entry name" value="GAF domain-like"/>
    <property type="match status" value="1"/>
</dbReference>
<keyword evidence="11" id="KW-1185">Reference proteome</keyword>
<evidence type="ECO:0000256" key="2">
    <source>
        <dbReference type="ARBA" id="ARBA00023015"/>
    </source>
</evidence>
<dbReference type="GO" id="GO:0003677">
    <property type="term" value="F:DNA binding"/>
    <property type="evidence" value="ECO:0007669"/>
    <property type="project" value="UniProtKB-KW"/>
</dbReference>
<evidence type="ECO:0000313" key="10">
    <source>
        <dbReference type="EMBL" id="ABM15187.1"/>
    </source>
</evidence>
<dbReference type="AlphaFoldDB" id="A1TDD7"/>
<keyword evidence="2" id="KW-0805">Transcription regulation</keyword>
<evidence type="ECO:0000259" key="9">
    <source>
        <dbReference type="PROSITE" id="PS51078"/>
    </source>
</evidence>
<dbReference type="STRING" id="350058.Mvan_4411"/>
<keyword evidence="4" id="KW-0804">Transcription</keyword>
<dbReference type="eggNOG" id="COG1414">
    <property type="taxonomic scope" value="Bacteria"/>
</dbReference>
<dbReference type="EMBL" id="CP000511">
    <property type="protein sequence ID" value="ABM15187.1"/>
    <property type="molecule type" value="Genomic_DNA"/>
</dbReference>
<evidence type="ECO:0000256" key="4">
    <source>
        <dbReference type="ARBA" id="ARBA00023163"/>
    </source>
</evidence>
<protein>
    <recommendedName>
        <fullName evidence="6">Glycerol operon regulatory protein</fullName>
    </recommendedName>
</protein>
<dbReference type="InterPro" id="IPR014757">
    <property type="entry name" value="Tscrpt_reg_IclR_C"/>
</dbReference>
<dbReference type="GO" id="GO:0003700">
    <property type="term" value="F:DNA-binding transcription factor activity"/>
    <property type="evidence" value="ECO:0007669"/>
    <property type="project" value="TreeGrafter"/>
</dbReference>
<keyword evidence="3" id="KW-0238">DNA-binding</keyword>